<gene>
    <name evidence="2" type="ORF">LSAT_V11C500232790</name>
</gene>
<dbReference type="EMBL" id="NBSK02000005">
    <property type="protein sequence ID" value="KAJ0207204.1"/>
    <property type="molecule type" value="Genomic_DNA"/>
</dbReference>
<keyword evidence="3" id="KW-1185">Reference proteome</keyword>
<evidence type="ECO:0000313" key="3">
    <source>
        <dbReference type="Proteomes" id="UP000235145"/>
    </source>
</evidence>
<protein>
    <submittedName>
        <fullName evidence="2">Uncharacterized protein</fullName>
    </submittedName>
</protein>
<evidence type="ECO:0000313" key="2">
    <source>
        <dbReference type="EMBL" id="KAJ0207204.1"/>
    </source>
</evidence>
<feature type="coiled-coil region" evidence="1">
    <location>
        <begin position="324"/>
        <end position="379"/>
    </location>
</feature>
<dbReference type="Proteomes" id="UP000235145">
    <property type="component" value="Unassembled WGS sequence"/>
</dbReference>
<reference evidence="2 3" key="1">
    <citation type="journal article" date="2017" name="Nat. Commun.">
        <title>Genome assembly with in vitro proximity ligation data and whole-genome triplication in lettuce.</title>
        <authorList>
            <person name="Reyes-Chin-Wo S."/>
            <person name="Wang Z."/>
            <person name="Yang X."/>
            <person name="Kozik A."/>
            <person name="Arikit S."/>
            <person name="Song C."/>
            <person name="Xia L."/>
            <person name="Froenicke L."/>
            <person name="Lavelle D.O."/>
            <person name="Truco M.J."/>
            <person name="Xia R."/>
            <person name="Zhu S."/>
            <person name="Xu C."/>
            <person name="Xu H."/>
            <person name="Xu X."/>
            <person name="Cox K."/>
            <person name="Korf I."/>
            <person name="Meyers B.C."/>
            <person name="Michelmore R.W."/>
        </authorList>
    </citation>
    <scope>NUCLEOTIDE SEQUENCE [LARGE SCALE GENOMIC DNA]</scope>
    <source>
        <strain evidence="3">cv. Salinas</strain>
        <tissue evidence="2">Seedlings</tissue>
    </source>
</reference>
<dbReference type="AlphaFoldDB" id="A0A9R1XCE4"/>
<proteinExistence type="predicted"/>
<sequence length="477" mass="54503">MTYHRSRSQNRPPSPSMAKLHSKLSRIVYRHDQLKLSFTHLKSQIKNGLLEAEDVFSSLAVPLMKLVGLKSAEMAEEGRSSTIMKISLHTQVMYQYLTIVLKICANFTFLTRGIKQGTCEDMIRVDTQKIDKLLQEILICYFNNCVISHHPMEIIANVFPIMLGAKRSTLQRRLSFQLLMDCKEDYTNSVMTAGKEIIQKQKLQLTQLLQLLKQVESCVNSSQKSMFQTIDDHKDNINTFIKKAANYISAIQQSSHDGRAFTITLKLLKAIYEHVCAVLSSIEGGVDNLVNKLTEQMGKPMIEYVKSFKAEMTTGTCHRLLVALEDMREVARDRRVELAQARKKVRTAEERTLQALSKLRESEERMKRMRQINKRHESSRHYPMHKLLAQQNEQTKDDKLLWELLKMKQKCQQPESPFGAQELHPVGINTKHHRKSTMVNNPSITSTSTQSYTKSKVLPISLELGLGGSPSVTTKQA</sequence>
<evidence type="ECO:0000256" key="1">
    <source>
        <dbReference type="SAM" id="Coils"/>
    </source>
</evidence>
<name>A0A9R1XCE4_LACSA</name>
<comment type="caution">
    <text evidence="2">The sequence shown here is derived from an EMBL/GenBank/DDBJ whole genome shotgun (WGS) entry which is preliminary data.</text>
</comment>
<organism evidence="2 3">
    <name type="scientific">Lactuca sativa</name>
    <name type="common">Garden lettuce</name>
    <dbReference type="NCBI Taxonomy" id="4236"/>
    <lineage>
        <taxon>Eukaryota</taxon>
        <taxon>Viridiplantae</taxon>
        <taxon>Streptophyta</taxon>
        <taxon>Embryophyta</taxon>
        <taxon>Tracheophyta</taxon>
        <taxon>Spermatophyta</taxon>
        <taxon>Magnoliopsida</taxon>
        <taxon>eudicotyledons</taxon>
        <taxon>Gunneridae</taxon>
        <taxon>Pentapetalae</taxon>
        <taxon>asterids</taxon>
        <taxon>campanulids</taxon>
        <taxon>Asterales</taxon>
        <taxon>Asteraceae</taxon>
        <taxon>Cichorioideae</taxon>
        <taxon>Cichorieae</taxon>
        <taxon>Lactucinae</taxon>
        <taxon>Lactuca</taxon>
    </lineage>
</organism>
<keyword evidence="1" id="KW-0175">Coiled coil</keyword>
<accession>A0A9R1XCE4</accession>